<reference evidence="9" key="1">
    <citation type="submission" date="2020-11" db="EMBL/GenBank/DDBJ databases">
        <title>Sequencing the genomes of 1000 actinobacteria strains.</title>
        <authorList>
            <person name="Klenk H.-P."/>
        </authorList>
    </citation>
    <scope>NUCLEOTIDE SEQUENCE</scope>
    <source>
        <strain evidence="9">DSM 45356</strain>
    </source>
</reference>
<keyword evidence="1" id="KW-0645">Protease</keyword>
<dbReference type="CDD" id="cd09597">
    <property type="entry name" value="M4_TLP"/>
    <property type="match status" value="1"/>
</dbReference>
<dbReference type="InterPro" id="IPR036573">
    <property type="entry name" value="CBM_sf_5/12"/>
</dbReference>
<dbReference type="Pfam" id="PF07504">
    <property type="entry name" value="FTP"/>
    <property type="match status" value="1"/>
</dbReference>
<comment type="caution">
    <text evidence="9">The sequence shown here is derived from an EMBL/GenBank/DDBJ whole genome shotgun (WGS) entry which is preliminary data.</text>
</comment>
<evidence type="ECO:0000313" key="10">
    <source>
        <dbReference type="Proteomes" id="UP000622552"/>
    </source>
</evidence>
<dbReference type="Proteomes" id="UP000622552">
    <property type="component" value="Unassembled WGS sequence"/>
</dbReference>
<dbReference type="InterPro" id="IPR013856">
    <property type="entry name" value="Peptidase_M4_domain"/>
</dbReference>
<evidence type="ECO:0000256" key="7">
    <source>
        <dbReference type="SAM" id="SignalP"/>
    </source>
</evidence>
<sequence>MKRSLALALALGVVPVAAWATASSAAPTPAPAAQPSSQVRAVQAADRAVASGLDSLASGGKEHYDRRIVTPWVDDLYSVAYERTYRGLPVVGGDAVVLADGQGRVRVTTAASHTPIGVSTIPAVSAGAAESTSRAKLAAVDKVDSHRLIVHTVGDTAPRLAWETVLSGRTATAPSHLHVYVDAADGTVLGQRDDVVAGTAVSQWNGPAPLTIDTTHSGSSYTTVDPVRPGVQCQDYATKQPFSKSTDSFGTGQASSKETGCADVLWSTQHEWDMLKNWLGRSGIDGNGRGVPVQVGLSDVNAFWTGDHIEIGHNNANQWIASMDVVGHEHGHAIDQYTPGGAGQEAGLGEATGDIFGALTEAYTNEPSNFDGPDYTVGETINLVGTGPIRNMYNPSLVSNDPNCYSSSIPNTEVHKAAGPLNHWFYLLAEGSNPGGGKPSSPICSGGPASVTGAGIQTAGKVFYGAMLLKTSGMTYKKYRVATLQAAKALDATCVLFNKTKAAWDAITVPTQSGEATCTAQPSNDFSMALSPASGSVAPGGTLTSTLSTVTTAGSPHTVNLTVSGAPANTTVTVNPTSVTSGGSATLSVVTTARTTPGTYPITVTGVGSVTHTVQYQLTVLTAPNDDFLVSVSPNSGTVQAGGTLTSTVRTTTTTGSPQTVTLSAKGLPDGVSVAFDPPTVTSGGTSTMTVSTAANAAAGSSTFAVVGVANSGTRTDGYTLTVTTGPTTDDFLVSVNPNSGTTQAGGKLTTTVTTTTTSGSPQTVTLSAKGLPDGVVAVFDPPTVTSGGTSTLTLITTTDTPPGSATFAVAGVANSGTRTDGYTITVTGTTPTNDFSVALNPNSGSVQAGQSTTSTVVTATTSGNPQMLTLSVAGAPTGVSATVAPSSVTSGGSATLTVTTTSAALAGTYTLTVTGTGPSGAHSADYTLTVTRPDPGGCSGVQEWSAGSSYVPGDRVAHNGHLWNSVWWSTGAEPGAPQSWAVWNDGGPC</sequence>
<name>A0A8J7GPZ1_9ACTN</name>
<dbReference type="Pfam" id="PF02868">
    <property type="entry name" value="Peptidase_M4_C"/>
    <property type="match status" value="1"/>
</dbReference>
<evidence type="ECO:0000256" key="2">
    <source>
        <dbReference type="ARBA" id="ARBA00022723"/>
    </source>
</evidence>
<dbReference type="InterPro" id="IPR003610">
    <property type="entry name" value="CBM5/12"/>
</dbReference>
<dbReference type="Gene3D" id="1.10.390.10">
    <property type="entry name" value="Neutral Protease Domain 2"/>
    <property type="match status" value="1"/>
</dbReference>
<keyword evidence="5" id="KW-0862">Zinc</keyword>
<dbReference type="InterPro" id="IPR001570">
    <property type="entry name" value="Peptidase_M4_C_domain"/>
</dbReference>
<protein>
    <submittedName>
        <fullName evidence="9">Zn-dependent metalloprotease/uncharacterized membrane protein</fullName>
    </submittedName>
</protein>
<dbReference type="SUPFAM" id="SSF51055">
    <property type="entry name" value="Carbohydrate binding domain"/>
    <property type="match status" value="1"/>
</dbReference>
<dbReference type="GO" id="GO:0005576">
    <property type="term" value="C:extracellular region"/>
    <property type="evidence" value="ECO:0007669"/>
    <property type="project" value="InterPro"/>
</dbReference>
<evidence type="ECO:0000256" key="3">
    <source>
        <dbReference type="ARBA" id="ARBA00022729"/>
    </source>
</evidence>
<dbReference type="GO" id="GO:0005975">
    <property type="term" value="P:carbohydrate metabolic process"/>
    <property type="evidence" value="ECO:0007669"/>
    <property type="project" value="InterPro"/>
</dbReference>
<proteinExistence type="predicted"/>
<dbReference type="PANTHER" id="PTHR33794">
    <property type="entry name" value="BACILLOLYSIN"/>
    <property type="match status" value="1"/>
</dbReference>
<evidence type="ECO:0000256" key="6">
    <source>
        <dbReference type="ARBA" id="ARBA00023049"/>
    </source>
</evidence>
<gene>
    <name evidence="9" type="ORF">IW245_000955</name>
</gene>
<keyword evidence="2" id="KW-0479">Metal-binding</keyword>
<dbReference type="SUPFAM" id="SSF55486">
    <property type="entry name" value="Metalloproteases ('zincins'), catalytic domain"/>
    <property type="match status" value="1"/>
</dbReference>
<dbReference type="Pfam" id="PF01447">
    <property type="entry name" value="Peptidase_M4"/>
    <property type="match status" value="1"/>
</dbReference>
<dbReference type="CDD" id="cd12215">
    <property type="entry name" value="ChiC_BD"/>
    <property type="match status" value="1"/>
</dbReference>
<evidence type="ECO:0000256" key="5">
    <source>
        <dbReference type="ARBA" id="ARBA00022833"/>
    </source>
</evidence>
<feature type="signal peptide" evidence="7">
    <location>
        <begin position="1"/>
        <end position="25"/>
    </location>
</feature>
<dbReference type="Gene3D" id="3.10.170.10">
    <property type="match status" value="1"/>
</dbReference>
<evidence type="ECO:0000259" key="8">
    <source>
        <dbReference type="SMART" id="SM00495"/>
    </source>
</evidence>
<keyword evidence="4" id="KW-0378">Hydrolase</keyword>
<feature type="domain" description="Chitin-binding type-3" evidence="8">
    <location>
        <begin position="942"/>
        <end position="987"/>
    </location>
</feature>
<evidence type="ECO:0000256" key="1">
    <source>
        <dbReference type="ARBA" id="ARBA00022670"/>
    </source>
</evidence>
<dbReference type="GO" id="GO:0004553">
    <property type="term" value="F:hydrolase activity, hydrolyzing O-glycosyl compounds"/>
    <property type="evidence" value="ECO:0007669"/>
    <property type="project" value="InterPro"/>
</dbReference>
<dbReference type="AlphaFoldDB" id="A0A8J7GPZ1"/>
<dbReference type="EMBL" id="JADOUF010000001">
    <property type="protein sequence ID" value="MBG6134761.1"/>
    <property type="molecule type" value="Genomic_DNA"/>
</dbReference>
<dbReference type="RefSeq" id="WP_233473127.1">
    <property type="nucleotide sequence ID" value="NZ_BONS01000023.1"/>
</dbReference>
<keyword evidence="10" id="KW-1185">Reference proteome</keyword>
<dbReference type="SMART" id="SM00495">
    <property type="entry name" value="ChtBD3"/>
    <property type="match status" value="1"/>
</dbReference>
<accession>A0A8J7GPZ1</accession>
<evidence type="ECO:0000256" key="4">
    <source>
        <dbReference type="ARBA" id="ARBA00022801"/>
    </source>
</evidence>
<dbReference type="GO" id="GO:0046872">
    <property type="term" value="F:metal ion binding"/>
    <property type="evidence" value="ECO:0007669"/>
    <property type="project" value="UniProtKB-KW"/>
</dbReference>
<keyword evidence="6 9" id="KW-0482">Metalloprotease</keyword>
<dbReference type="PANTHER" id="PTHR33794:SF1">
    <property type="entry name" value="BACILLOLYSIN"/>
    <property type="match status" value="1"/>
</dbReference>
<feature type="chain" id="PRO_5038437562" evidence="7">
    <location>
        <begin position="26"/>
        <end position="990"/>
    </location>
</feature>
<organism evidence="9 10">
    <name type="scientific">Longispora fulva</name>
    <dbReference type="NCBI Taxonomy" id="619741"/>
    <lineage>
        <taxon>Bacteria</taxon>
        <taxon>Bacillati</taxon>
        <taxon>Actinomycetota</taxon>
        <taxon>Actinomycetes</taxon>
        <taxon>Micromonosporales</taxon>
        <taxon>Micromonosporaceae</taxon>
        <taxon>Longispora</taxon>
    </lineage>
</organism>
<dbReference type="InterPro" id="IPR011096">
    <property type="entry name" value="FTP_domain"/>
</dbReference>
<evidence type="ECO:0000313" key="9">
    <source>
        <dbReference type="EMBL" id="MBG6134761.1"/>
    </source>
</evidence>
<dbReference type="GO" id="GO:0004222">
    <property type="term" value="F:metalloendopeptidase activity"/>
    <property type="evidence" value="ECO:0007669"/>
    <property type="project" value="InterPro"/>
</dbReference>
<dbReference type="GO" id="GO:0006508">
    <property type="term" value="P:proteolysis"/>
    <property type="evidence" value="ECO:0007669"/>
    <property type="project" value="UniProtKB-KW"/>
</dbReference>
<dbReference type="Gene3D" id="2.10.10.20">
    <property type="entry name" value="Carbohydrate-binding module superfamily 5/12"/>
    <property type="match status" value="1"/>
</dbReference>
<keyword evidence="3 7" id="KW-0732">Signal</keyword>
<dbReference type="InterPro" id="IPR027268">
    <property type="entry name" value="Peptidase_M4/M1_CTD_sf"/>
</dbReference>
<dbReference type="GO" id="GO:0030246">
    <property type="term" value="F:carbohydrate binding"/>
    <property type="evidence" value="ECO:0007669"/>
    <property type="project" value="InterPro"/>
</dbReference>
<dbReference type="InterPro" id="IPR050728">
    <property type="entry name" value="Zinc_Metalloprotease_M4"/>
</dbReference>